<dbReference type="SUPFAM" id="SSF81383">
    <property type="entry name" value="F-box domain"/>
    <property type="match status" value="1"/>
</dbReference>
<dbReference type="EMBL" id="CAKMRJ010004445">
    <property type="protein sequence ID" value="CAH1435864.1"/>
    <property type="molecule type" value="Genomic_DNA"/>
</dbReference>
<comment type="caution">
    <text evidence="4">The sequence shown here is derived from an EMBL/GenBank/DDBJ whole genome shotgun (WGS) entry which is preliminary data.</text>
</comment>
<reference evidence="4 5" key="1">
    <citation type="submission" date="2022-01" db="EMBL/GenBank/DDBJ databases">
        <authorList>
            <person name="Xiong W."/>
            <person name="Schranz E."/>
        </authorList>
    </citation>
    <scope>NUCLEOTIDE SEQUENCE [LARGE SCALE GENOMIC DNA]</scope>
</reference>
<keyword evidence="5" id="KW-1185">Reference proteome</keyword>
<protein>
    <recommendedName>
        <fullName evidence="6">F-box domain-containing protein</fullName>
    </recommendedName>
</protein>
<evidence type="ECO:0000259" key="3">
    <source>
        <dbReference type="Pfam" id="PF03478"/>
    </source>
</evidence>
<keyword evidence="1" id="KW-1133">Transmembrane helix</keyword>
<gene>
    <name evidence="4" type="ORF">LVIROSA_LOCUS22271</name>
</gene>
<dbReference type="AlphaFoldDB" id="A0AAU9N7G1"/>
<feature type="domain" description="F-box" evidence="2">
    <location>
        <begin position="157"/>
        <end position="195"/>
    </location>
</feature>
<dbReference type="PANTHER" id="PTHR45463">
    <property type="entry name" value="OS09G0392200 PROTEIN"/>
    <property type="match status" value="1"/>
</dbReference>
<evidence type="ECO:0000256" key="1">
    <source>
        <dbReference type="SAM" id="Phobius"/>
    </source>
</evidence>
<feature type="transmembrane region" description="Helical" evidence="1">
    <location>
        <begin position="237"/>
        <end position="254"/>
    </location>
</feature>
<keyword evidence="1" id="KW-0472">Membrane</keyword>
<dbReference type="Gene3D" id="1.20.1280.50">
    <property type="match status" value="1"/>
</dbReference>
<keyword evidence="1" id="KW-0812">Transmembrane</keyword>
<organism evidence="4 5">
    <name type="scientific">Lactuca virosa</name>
    <dbReference type="NCBI Taxonomy" id="75947"/>
    <lineage>
        <taxon>Eukaryota</taxon>
        <taxon>Viridiplantae</taxon>
        <taxon>Streptophyta</taxon>
        <taxon>Embryophyta</taxon>
        <taxon>Tracheophyta</taxon>
        <taxon>Spermatophyta</taxon>
        <taxon>Magnoliopsida</taxon>
        <taxon>eudicotyledons</taxon>
        <taxon>Gunneridae</taxon>
        <taxon>Pentapetalae</taxon>
        <taxon>asterids</taxon>
        <taxon>campanulids</taxon>
        <taxon>Asterales</taxon>
        <taxon>Asteraceae</taxon>
        <taxon>Cichorioideae</taxon>
        <taxon>Cichorieae</taxon>
        <taxon>Lactucinae</taxon>
        <taxon>Lactuca</taxon>
    </lineage>
</organism>
<accession>A0AAU9N7G1</accession>
<proteinExistence type="predicted"/>
<sequence length="451" mass="51842">MLDRKSEQIEGVSFPVAPILAVKPCRRSCGFKRCTDGSRNNRGVFGYLIDEKDQKDRFLQRFPQTDNLDLNPPLDFLGRKWTYERERETKFPKRGIRYSLLPRYLTLTLDLLILFQIGVYLIGRHSGMDMTRRVTRNQNDDDASSSETIKTDDVGPWSYLNHDLLLLVMMQLGVINFVAFSGVCKSWRSVALSNRKSFMASKPPMLMNISDSINKDWQCCLEDHERRKFKTTLTHSAGMYCCGFTCGYLILFRIKTKDFWLVNLITRHELFFPPAPWVSDYVSGVASVLVFSPSISKLVFVILAQKQIWFSIADEGAWNCVSSTFDFNFYKDLHVFKGKIYTLNSNNGHLCELVLNPELRVTLLETNNLLDDLNIFSPQLVSCDTGDERGFYMSQVGHSAAVKPVLWAEPWSHYPRYDVPNGGGHGRFFPADEVWYFTHECLNVNLLDESS</sequence>
<feature type="transmembrane region" description="Helical" evidence="1">
    <location>
        <begin position="104"/>
        <end position="123"/>
    </location>
</feature>
<dbReference type="InterPro" id="IPR001810">
    <property type="entry name" value="F-box_dom"/>
</dbReference>
<feature type="transmembrane region" description="Helical" evidence="1">
    <location>
        <begin position="281"/>
        <end position="303"/>
    </location>
</feature>
<dbReference type="Proteomes" id="UP001157418">
    <property type="component" value="Unassembled WGS sequence"/>
</dbReference>
<name>A0AAU9N7G1_9ASTR</name>
<evidence type="ECO:0000313" key="5">
    <source>
        <dbReference type="Proteomes" id="UP001157418"/>
    </source>
</evidence>
<feature type="domain" description="KIB1-4 beta-propeller" evidence="3">
    <location>
        <begin position="230"/>
        <end position="354"/>
    </location>
</feature>
<evidence type="ECO:0000313" key="4">
    <source>
        <dbReference type="EMBL" id="CAH1435864.1"/>
    </source>
</evidence>
<dbReference type="InterPro" id="IPR036047">
    <property type="entry name" value="F-box-like_dom_sf"/>
</dbReference>
<dbReference type="Pfam" id="PF00646">
    <property type="entry name" value="F-box"/>
    <property type="match status" value="1"/>
</dbReference>
<dbReference type="PANTHER" id="PTHR45463:SF8">
    <property type="entry name" value="OS09G0392200 PROTEIN"/>
    <property type="match status" value="1"/>
</dbReference>
<evidence type="ECO:0000259" key="2">
    <source>
        <dbReference type="Pfam" id="PF00646"/>
    </source>
</evidence>
<evidence type="ECO:0008006" key="6">
    <source>
        <dbReference type="Google" id="ProtNLM"/>
    </source>
</evidence>
<dbReference type="InterPro" id="IPR005174">
    <property type="entry name" value="KIB1-4_b-propeller"/>
</dbReference>
<feature type="transmembrane region" description="Helical" evidence="1">
    <location>
        <begin position="164"/>
        <end position="187"/>
    </location>
</feature>
<dbReference type="Pfam" id="PF03478">
    <property type="entry name" value="Beta-prop_KIB1-4"/>
    <property type="match status" value="1"/>
</dbReference>